<dbReference type="InterPro" id="IPR003593">
    <property type="entry name" value="AAA+_ATPase"/>
</dbReference>
<evidence type="ECO:0000256" key="2">
    <source>
        <dbReference type="ARBA" id="ARBA00022618"/>
    </source>
</evidence>
<keyword evidence="4" id="KW-0131">Cell cycle</keyword>
<feature type="region of interest" description="Disordered" evidence="5">
    <location>
        <begin position="245"/>
        <end position="314"/>
    </location>
</feature>
<gene>
    <name evidence="7" type="primary">CDC6_2</name>
    <name evidence="7" type="ORF">SK128_005642</name>
</gene>
<evidence type="ECO:0000259" key="6">
    <source>
        <dbReference type="SMART" id="SM00382"/>
    </source>
</evidence>
<dbReference type="Gene3D" id="1.10.8.60">
    <property type="match status" value="1"/>
</dbReference>
<dbReference type="GO" id="GO:0003688">
    <property type="term" value="F:DNA replication origin binding"/>
    <property type="evidence" value="ECO:0007669"/>
    <property type="project" value="TreeGrafter"/>
</dbReference>
<dbReference type="FunFam" id="3.40.50.300:FF:000547">
    <property type="entry name" value="Cell division control protein"/>
    <property type="match status" value="1"/>
</dbReference>
<evidence type="ECO:0000256" key="4">
    <source>
        <dbReference type="ARBA" id="ARBA00023306"/>
    </source>
</evidence>
<evidence type="ECO:0000256" key="1">
    <source>
        <dbReference type="ARBA" id="ARBA00006184"/>
    </source>
</evidence>
<dbReference type="CDD" id="cd00009">
    <property type="entry name" value="AAA"/>
    <property type="match status" value="1"/>
</dbReference>
<organism evidence="7 8">
    <name type="scientific">Halocaridina rubra</name>
    <name type="common">Hawaiian red shrimp</name>
    <dbReference type="NCBI Taxonomy" id="373956"/>
    <lineage>
        <taxon>Eukaryota</taxon>
        <taxon>Metazoa</taxon>
        <taxon>Ecdysozoa</taxon>
        <taxon>Arthropoda</taxon>
        <taxon>Crustacea</taxon>
        <taxon>Multicrustacea</taxon>
        <taxon>Malacostraca</taxon>
        <taxon>Eumalacostraca</taxon>
        <taxon>Eucarida</taxon>
        <taxon>Decapoda</taxon>
        <taxon>Pleocyemata</taxon>
        <taxon>Caridea</taxon>
        <taxon>Atyoidea</taxon>
        <taxon>Atyidae</taxon>
        <taxon>Halocaridina</taxon>
    </lineage>
</organism>
<dbReference type="InterPro" id="IPR050311">
    <property type="entry name" value="ORC1/CDC6"/>
</dbReference>
<feature type="compositionally biased region" description="Low complexity" evidence="5">
    <location>
        <begin position="60"/>
        <end position="70"/>
    </location>
</feature>
<dbReference type="AlphaFoldDB" id="A0AAN8X470"/>
<protein>
    <submittedName>
        <fullName evidence="7">AAA ATPase</fullName>
    </submittedName>
</protein>
<dbReference type="InterPro" id="IPR027417">
    <property type="entry name" value="P-loop_NTPase"/>
</dbReference>
<comment type="caution">
    <text evidence="7">The sequence shown here is derived from an EMBL/GenBank/DDBJ whole genome shotgun (WGS) entry which is preliminary data.</text>
</comment>
<dbReference type="Proteomes" id="UP001381693">
    <property type="component" value="Unassembled WGS sequence"/>
</dbReference>
<dbReference type="PANTHER" id="PTHR10763">
    <property type="entry name" value="CELL DIVISION CONTROL PROTEIN 6-RELATED"/>
    <property type="match status" value="1"/>
</dbReference>
<dbReference type="Gene3D" id="3.40.50.300">
    <property type="entry name" value="P-loop containing nucleotide triphosphate hydrolases"/>
    <property type="match status" value="1"/>
</dbReference>
<evidence type="ECO:0000256" key="5">
    <source>
        <dbReference type="SAM" id="MobiDB-lite"/>
    </source>
</evidence>
<dbReference type="GO" id="GO:0033314">
    <property type="term" value="P:mitotic DNA replication checkpoint signaling"/>
    <property type="evidence" value="ECO:0007669"/>
    <property type="project" value="TreeGrafter"/>
</dbReference>
<feature type="domain" description="AAA+ ATPase" evidence="6">
    <location>
        <begin position="388"/>
        <end position="522"/>
    </location>
</feature>
<dbReference type="InterPro" id="IPR049945">
    <property type="entry name" value="AAA_22"/>
</dbReference>
<evidence type="ECO:0000313" key="7">
    <source>
        <dbReference type="EMBL" id="KAK7071765.1"/>
    </source>
</evidence>
<dbReference type="Pfam" id="PF13401">
    <property type="entry name" value="AAA_22"/>
    <property type="match status" value="1"/>
</dbReference>
<dbReference type="PANTHER" id="PTHR10763:SF26">
    <property type="entry name" value="CELL DIVISION CONTROL PROTEIN 6 HOMOLOG"/>
    <property type="match status" value="1"/>
</dbReference>
<sequence>MPAKQCTIDFPIRKSLGTRTRNKIGEERAAVSKSRPSRSRSKKNGDIGSSQAIPVREHSSSNSHHSLSENSLERTPTKRKILQDCSQRDDCSPRKVYQTSSQEDKENEKVAISGISLSKSNNENLQNGKVICSPGVVLTPVKLCSPERIDYRNGILTRTQNSLKSLSRVSVNSISSPLRSTKEHQFQSPSKSPLKCVNRLEADRGIKYLDEKIKTISPLKRLDFGSPRQSARKLVLSDNVDSPLKRLDFGSPRQSPRKLVLGNNVNSPLKHLDFGSPRRSPRKLILDNTDPKPSPVKFLQEDDSPRRSPRKVTSLAKYGSPSSLISSLSLTSLDKKKNVAMALFEPNVTAYRMARQSLNAGTPTTLVCRDEQVKAMQKFLSSHLAKGKPGSLYISGAPGTGKTACLNFILENMKNKNIKKAFINCMSLKSSTAIYAKIASELGFSRRSSEKEIVRTLEKSLVSCKNTVLIVLDEIDQLDSKNQEVLYSIFEWPSLKDSRLVLVGIANALDLTDRILPRLQARPNFKPELLHFPPYSKAEIVKIINERLQQANIGDVQIIKPPAIQFLAGKVASVAGDVRKALDVCRRAVELCEIEAKKQSVLKPTIGSPRKSPRKGEKSLKMVDIPQVISIFNEVYGSRVISAVTNAPESFSIQQKLLICCLLLFLKHARSKDITLGKVSKYLCI</sequence>
<evidence type="ECO:0000256" key="3">
    <source>
        <dbReference type="ARBA" id="ARBA00022705"/>
    </source>
</evidence>
<dbReference type="SUPFAM" id="SSF52540">
    <property type="entry name" value="P-loop containing nucleoside triphosphate hydrolases"/>
    <property type="match status" value="1"/>
</dbReference>
<dbReference type="GO" id="GO:0016887">
    <property type="term" value="F:ATP hydrolysis activity"/>
    <property type="evidence" value="ECO:0007669"/>
    <property type="project" value="InterPro"/>
</dbReference>
<dbReference type="GO" id="GO:0005634">
    <property type="term" value="C:nucleus"/>
    <property type="evidence" value="ECO:0007669"/>
    <property type="project" value="UniProtKB-SubCell"/>
</dbReference>
<dbReference type="Pfam" id="PF22606">
    <property type="entry name" value="Cdc6-ORC-like_ATPase_lid"/>
    <property type="match status" value="1"/>
</dbReference>
<dbReference type="GO" id="GO:0051301">
    <property type="term" value="P:cell division"/>
    <property type="evidence" value="ECO:0007669"/>
    <property type="project" value="UniProtKB-UniRule"/>
</dbReference>
<keyword evidence="3" id="KW-0235">DNA replication</keyword>
<accession>A0AAN8X470</accession>
<dbReference type="SMART" id="SM00382">
    <property type="entry name" value="AAA"/>
    <property type="match status" value="1"/>
</dbReference>
<name>A0AAN8X470_HALRR</name>
<feature type="region of interest" description="Disordered" evidence="5">
    <location>
        <begin position="1"/>
        <end position="109"/>
    </location>
</feature>
<reference evidence="7 8" key="1">
    <citation type="submission" date="2023-11" db="EMBL/GenBank/DDBJ databases">
        <title>Halocaridina rubra genome assembly.</title>
        <authorList>
            <person name="Smith C."/>
        </authorList>
    </citation>
    <scope>NUCLEOTIDE SEQUENCE [LARGE SCALE GENOMIC DNA]</scope>
    <source>
        <strain evidence="7">EP-1</strain>
        <tissue evidence="7">Whole</tissue>
    </source>
</reference>
<comment type="similarity">
    <text evidence="1">Belongs to the CDC6/cdc18 family.</text>
</comment>
<dbReference type="EMBL" id="JAXCGZ010013960">
    <property type="protein sequence ID" value="KAK7071765.1"/>
    <property type="molecule type" value="Genomic_DNA"/>
</dbReference>
<keyword evidence="2" id="KW-0132">Cell division</keyword>
<keyword evidence="8" id="KW-1185">Reference proteome</keyword>
<proteinExistence type="inferred from homology"/>
<dbReference type="InterPro" id="IPR054425">
    <property type="entry name" value="Cdc6_ORC1-like_ATPase_lid"/>
</dbReference>
<dbReference type="GO" id="GO:0006270">
    <property type="term" value="P:DNA replication initiation"/>
    <property type="evidence" value="ECO:0007669"/>
    <property type="project" value="UniProtKB-UniRule"/>
</dbReference>
<evidence type="ECO:0000313" key="8">
    <source>
        <dbReference type="Proteomes" id="UP001381693"/>
    </source>
</evidence>